<dbReference type="SUPFAM" id="SSF51905">
    <property type="entry name" value="FAD/NAD(P)-binding domain"/>
    <property type="match status" value="2"/>
</dbReference>
<dbReference type="RefSeq" id="WP_284349326.1">
    <property type="nucleotide sequence ID" value="NZ_BRXS01000002.1"/>
</dbReference>
<accession>A0AA37V9Y3</accession>
<dbReference type="Proteomes" id="UP001161325">
    <property type="component" value="Unassembled WGS sequence"/>
</dbReference>
<evidence type="ECO:0000313" key="3">
    <source>
        <dbReference type="Proteomes" id="UP001161325"/>
    </source>
</evidence>
<dbReference type="PRINTS" id="PR00469">
    <property type="entry name" value="PNDRDTASEII"/>
</dbReference>
<dbReference type="PANTHER" id="PTHR43539:SF78">
    <property type="entry name" value="FLAVIN-CONTAINING MONOOXYGENASE"/>
    <property type="match status" value="1"/>
</dbReference>
<dbReference type="AlphaFoldDB" id="A0AA37V9Y3"/>
<comment type="caution">
    <text evidence="2">The sequence shown here is derived from an EMBL/GenBank/DDBJ whole genome shotgun (WGS) entry which is preliminary data.</text>
</comment>
<evidence type="ECO:0000313" key="2">
    <source>
        <dbReference type="EMBL" id="GLC24883.1"/>
    </source>
</evidence>
<proteinExistence type="predicted"/>
<reference evidence="2" key="1">
    <citation type="submission" date="2022-08" db="EMBL/GenBank/DDBJ databases">
        <title>Draft genome sequencing of Roseisolibacter agri AW1220.</title>
        <authorList>
            <person name="Tobiishi Y."/>
            <person name="Tonouchi A."/>
        </authorList>
    </citation>
    <scope>NUCLEOTIDE SEQUENCE</scope>
    <source>
        <strain evidence="2">AW1220</strain>
    </source>
</reference>
<keyword evidence="1" id="KW-0560">Oxidoreductase</keyword>
<gene>
    <name evidence="2" type="primary">noxC</name>
    <name evidence="2" type="ORF">rosag_13960</name>
</gene>
<dbReference type="EMBL" id="BRXS01000002">
    <property type="protein sequence ID" value="GLC24883.1"/>
    <property type="molecule type" value="Genomic_DNA"/>
</dbReference>
<name>A0AA37V9Y3_9BACT</name>
<protein>
    <submittedName>
        <fullName evidence="2">Oxidoreductase</fullName>
    </submittedName>
</protein>
<evidence type="ECO:0000256" key="1">
    <source>
        <dbReference type="ARBA" id="ARBA00023002"/>
    </source>
</evidence>
<dbReference type="InterPro" id="IPR036188">
    <property type="entry name" value="FAD/NAD-bd_sf"/>
</dbReference>
<keyword evidence="3" id="KW-1185">Reference proteome</keyword>
<dbReference type="GO" id="GO:0004497">
    <property type="term" value="F:monooxygenase activity"/>
    <property type="evidence" value="ECO:0007669"/>
    <property type="project" value="TreeGrafter"/>
</dbReference>
<dbReference type="GO" id="GO:0050660">
    <property type="term" value="F:flavin adenine dinucleotide binding"/>
    <property type="evidence" value="ECO:0007669"/>
    <property type="project" value="TreeGrafter"/>
</dbReference>
<organism evidence="2 3">
    <name type="scientific">Roseisolibacter agri</name>
    <dbReference type="NCBI Taxonomy" id="2014610"/>
    <lineage>
        <taxon>Bacteria</taxon>
        <taxon>Pseudomonadati</taxon>
        <taxon>Gemmatimonadota</taxon>
        <taxon>Gemmatimonadia</taxon>
        <taxon>Gemmatimonadales</taxon>
        <taxon>Gemmatimonadaceae</taxon>
        <taxon>Roseisolibacter</taxon>
    </lineage>
</organism>
<sequence length="366" mass="39578">MTAVIGAVRTERYDAIVVGGGQAGLAVGRELAARDLDFVILDAMPRVGDAWRARWDSLRLFTPAAYSGLPGMPFPAPPAHLPDKDEVADYLARYAERFELPVRSGTRVNALTWDGARHVAHASTHAGDLRFEAESVVVATGPFQRPRLPDVATRLAPDVHQLHSSAYRSPFDLPDGPALVVGAGNSGAQIALELARVRRVWLAGRETGRLPRRVLGRDVYDWIWPVLARASVDTPLGRRLRTRARRGDPLVGIPARQLADAGIARVGRVTDARDGRPVCDGVPLDARVVVWCTGFAPDYAWIRQPVLDADGWPRHRRGIAVGVPGLHFLGLRFQHTMTSALLGGVGADAAFVADAVARRCEAVVPA</sequence>
<dbReference type="Gene3D" id="3.50.50.60">
    <property type="entry name" value="FAD/NAD(P)-binding domain"/>
    <property type="match status" value="1"/>
</dbReference>
<dbReference type="Pfam" id="PF13738">
    <property type="entry name" value="Pyr_redox_3"/>
    <property type="match status" value="1"/>
</dbReference>
<dbReference type="PANTHER" id="PTHR43539">
    <property type="entry name" value="FLAVIN-BINDING MONOOXYGENASE-LIKE PROTEIN (AFU_ORTHOLOGUE AFUA_4G09220)"/>
    <property type="match status" value="1"/>
</dbReference>
<dbReference type="InterPro" id="IPR050982">
    <property type="entry name" value="Auxin_biosynth/cation_transpt"/>
</dbReference>